<name>A0A1B8GQU4_9PEZI</name>
<evidence type="ECO:0000313" key="3">
    <source>
        <dbReference type="Proteomes" id="UP000091956"/>
    </source>
</evidence>
<dbReference type="AlphaFoldDB" id="A0A1B8GQU4"/>
<dbReference type="InterPro" id="IPR056632">
    <property type="entry name" value="DUF7730"/>
</dbReference>
<gene>
    <name evidence="2" type="ORF">VE01_03852</name>
</gene>
<dbReference type="PANTHER" id="PTHR38790">
    <property type="entry name" value="2EXR DOMAIN-CONTAINING PROTEIN-RELATED"/>
    <property type="match status" value="1"/>
</dbReference>
<organism evidence="2 3">
    <name type="scientific">Pseudogymnoascus verrucosus</name>
    <dbReference type="NCBI Taxonomy" id="342668"/>
    <lineage>
        <taxon>Eukaryota</taxon>
        <taxon>Fungi</taxon>
        <taxon>Dikarya</taxon>
        <taxon>Ascomycota</taxon>
        <taxon>Pezizomycotina</taxon>
        <taxon>Leotiomycetes</taxon>
        <taxon>Thelebolales</taxon>
        <taxon>Thelebolaceae</taxon>
        <taxon>Pseudogymnoascus</taxon>
    </lineage>
</organism>
<reference evidence="2 3" key="1">
    <citation type="submission" date="2016-03" db="EMBL/GenBank/DDBJ databases">
        <title>Comparative genomics of Pseudogymnoascus destructans, the fungus causing white-nose syndrome of bats.</title>
        <authorList>
            <person name="Palmer J.M."/>
            <person name="Drees K.P."/>
            <person name="Foster J.T."/>
            <person name="Lindner D.L."/>
        </authorList>
    </citation>
    <scope>NUCLEOTIDE SEQUENCE [LARGE SCALE GENOMIC DNA]</scope>
    <source>
        <strain evidence="2 3">UAMH 10579</strain>
    </source>
</reference>
<dbReference type="EMBL" id="KV460218">
    <property type="protein sequence ID" value="OBT98208.2"/>
    <property type="molecule type" value="Genomic_DNA"/>
</dbReference>
<dbReference type="RefSeq" id="XP_018131941.2">
    <property type="nucleotide sequence ID" value="XM_018273334.2"/>
</dbReference>
<dbReference type="STRING" id="342668.A0A1B8GQU4"/>
<dbReference type="Proteomes" id="UP000091956">
    <property type="component" value="Unassembled WGS sequence"/>
</dbReference>
<feature type="domain" description="DUF7730" evidence="1">
    <location>
        <begin position="48"/>
        <end position="277"/>
    </location>
</feature>
<accession>A0A1B8GQU4</accession>
<proteinExistence type="predicted"/>
<dbReference type="Pfam" id="PF24864">
    <property type="entry name" value="DUF7730"/>
    <property type="match status" value="1"/>
</dbReference>
<sequence length="304" mass="35506">MMVDFKKLFNRKNHKTIRPKRPEYEDKNVQPCLPKTRNRSLSVYESGQNTSGLLWKLPVELRRRIYDEVLGHRKVHLLFEFAPRKYRRDRTNKKEILEWRWWHCICTWDQTMDSYSSGIWFDRCKDVAVNGNPGSSTGMMGRLKLDFAILLTCRQIYSEAIDILYSTTIFDFGTRQLLCDFPSLVLPQRFALISAIEMIWEFIDLGLSPIDTKRTQLYRDMWAMLAAMPNLRHLKIAVASHECPDPAPPDLKEVWLGPPKQLGKLDVFVVLVPDSYARSFDFSVDEGSNFTLDSFPDIVTMHCM</sequence>
<evidence type="ECO:0000313" key="2">
    <source>
        <dbReference type="EMBL" id="OBT98208.2"/>
    </source>
</evidence>
<reference evidence="3" key="2">
    <citation type="journal article" date="2018" name="Nat. Commun.">
        <title>Extreme sensitivity to ultraviolet light in the fungal pathogen causing white-nose syndrome of bats.</title>
        <authorList>
            <person name="Palmer J.M."/>
            <person name="Drees K.P."/>
            <person name="Foster J.T."/>
            <person name="Lindner D.L."/>
        </authorList>
    </citation>
    <scope>NUCLEOTIDE SEQUENCE [LARGE SCALE GENOMIC DNA]</scope>
    <source>
        <strain evidence="3">UAMH 10579</strain>
    </source>
</reference>
<dbReference type="GeneID" id="28837238"/>
<evidence type="ECO:0000259" key="1">
    <source>
        <dbReference type="Pfam" id="PF24864"/>
    </source>
</evidence>
<protein>
    <recommendedName>
        <fullName evidence="1">DUF7730 domain-containing protein</fullName>
    </recommendedName>
</protein>
<keyword evidence="3" id="KW-1185">Reference proteome</keyword>